<accession>A0A8J5SB01</accession>
<gene>
    <name evidence="2" type="ORF">GUJ93_ZPchr0003g17029</name>
</gene>
<dbReference type="EMBL" id="JAAALK010000286">
    <property type="protein sequence ID" value="KAG8062309.1"/>
    <property type="molecule type" value="Genomic_DNA"/>
</dbReference>
<dbReference type="InterPro" id="IPR026960">
    <property type="entry name" value="RVT-Znf"/>
</dbReference>
<reference evidence="2" key="1">
    <citation type="journal article" date="2021" name="bioRxiv">
        <title>Whole Genome Assembly and Annotation of Northern Wild Rice, Zizania palustris L., Supports a Whole Genome Duplication in the Zizania Genus.</title>
        <authorList>
            <person name="Haas M."/>
            <person name="Kono T."/>
            <person name="Macchietto M."/>
            <person name="Millas R."/>
            <person name="McGilp L."/>
            <person name="Shao M."/>
            <person name="Duquette J."/>
            <person name="Hirsch C.N."/>
            <person name="Kimball J."/>
        </authorList>
    </citation>
    <scope>NUCLEOTIDE SEQUENCE</scope>
    <source>
        <tissue evidence="2">Fresh leaf tissue</tissue>
    </source>
</reference>
<dbReference type="OrthoDB" id="681845at2759"/>
<proteinExistence type="predicted"/>
<dbReference type="Proteomes" id="UP000729402">
    <property type="component" value="Unassembled WGS sequence"/>
</dbReference>
<protein>
    <recommendedName>
        <fullName evidence="1">Reverse transcriptase zinc-binding domain-containing protein</fullName>
    </recommendedName>
</protein>
<keyword evidence="3" id="KW-1185">Reference proteome</keyword>
<dbReference type="PANTHER" id="PTHR33116">
    <property type="entry name" value="REVERSE TRANSCRIPTASE ZINC-BINDING DOMAIN-CONTAINING PROTEIN-RELATED-RELATED"/>
    <property type="match status" value="1"/>
</dbReference>
<dbReference type="PANTHER" id="PTHR33116:SF87">
    <property type="entry name" value="OS01G0158850 PROTEIN"/>
    <property type="match status" value="1"/>
</dbReference>
<dbReference type="AlphaFoldDB" id="A0A8J5SB01"/>
<evidence type="ECO:0000313" key="2">
    <source>
        <dbReference type="EMBL" id="KAG8062309.1"/>
    </source>
</evidence>
<evidence type="ECO:0000259" key="1">
    <source>
        <dbReference type="Pfam" id="PF13966"/>
    </source>
</evidence>
<name>A0A8J5SB01_ZIZPA</name>
<reference evidence="2" key="2">
    <citation type="submission" date="2021-02" db="EMBL/GenBank/DDBJ databases">
        <authorList>
            <person name="Kimball J.A."/>
            <person name="Haas M.W."/>
            <person name="Macchietto M."/>
            <person name="Kono T."/>
            <person name="Duquette J."/>
            <person name="Shao M."/>
        </authorList>
    </citation>
    <scope>NUCLEOTIDE SEQUENCE</scope>
    <source>
        <tissue evidence="2">Fresh leaf tissue</tissue>
    </source>
</reference>
<organism evidence="2 3">
    <name type="scientific">Zizania palustris</name>
    <name type="common">Northern wild rice</name>
    <dbReference type="NCBI Taxonomy" id="103762"/>
    <lineage>
        <taxon>Eukaryota</taxon>
        <taxon>Viridiplantae</taxon>
        <taxon>Streptophyta</taxon>
        <taxon>Embryophyta</taxon>
        <taxon>Tracheophyta</taxon>
        <taxon>Spermatophyta</taxon>
        <taxon>Magnoliopsida</taxon>
        <taxon>Liliopsida</taxon>
        <taxon>Poales</taxon>
        <taxon>Poaceae</taxon>
        <taxon>BOP clade</taxon>
        <taxon>Oryzoideae</taxon>
        <taxon>Oryzeae</taxon>
        <taxon>Zizaniinae</taxon>
        <taxon>Zizania</taxon>
    </lineage>
</organism>
<feature type="domain" description="Reverse transcriptase zinc-binding" evidence="1">
    <location>
        <begin position="294"/>
        <end position="382"/>
    </location>
</feature>
<dbReference type="Pfam" id="PF13966">
    <property type="entry name" value="zf-RVT"/>
    <property type="match status" value="1"/>
</dbReference>
<sequence length="471" mass="54385">MVPINIPADERECIARTFGCPLGTLPMPYLGLPLGLKAPRFQDFNSLTSRIEKRLAATSFWLSSAGKLQIVNSVLSALPTYTMGMFQLPVKVIQQIDTARRHCLWRGHNQAAPSKSLVKWSQVCRPKAKGGLGVLNLTGQNNALLMKHLDKLFNRANVPWVDLIWQTYYHNGTLPHLSSRRGSAWWKGIQRLCPLFLAIAKPLARNGTTISLWFDQWKDLPLHIALPRLFSFARHHKCSLRAFLENPDLATHFFLPLSEEAFGELSQLQLLFMDIQHDSASNDIWNYIWGSEVFSTKKFYYNTYRHCTIHSTYRWLWACRCSNKLKVFFWLLLKDRLNTRNILRRKKVPLPRQEYDCPMCAIPHEETSQHLFFDCAFSTSCWSKIGLTWPPADSCPERVARARGALSCRFSLEILVSGAWSLWLLRNNVVFRHQSPSVASWLILFRQTILLQSFRLKSPLREELRGWADTL</sequence>
<comment type="caution">
    <text evidence="2">The sequence shown here is derived from an EMBL/GenBank/DDBJ whole genome shotgun (WGS) entry which is preliminary data.</text>
</comment>
<evidence type="ECO:0000313" key="3">
    <source>
        <dbReference type="Proteomes" id="UP000729402"/>
    </source>
</evidence>